<evidence type="ECO:0000256" key="5">
    <source>
        <dbReference type="ARBA" id="ARBA00023139"/>
    </source>
</evidence>
<evidence type="ECO:0000313" key="10">
    <source>
        <dbReference type="EMBL" id="ACH92964.1"/>
    </source>
</evidence>
<keyword evidence="5 8" id="KW-0564">Palmitate</keyword>
<organism evidence="10 11">
    <name type="scientific">Borrelia duttonii (strain Ly)</name>
    <dbReference type="NCBI Taxonomy" id="412419"/>
    <lineage>
        <taxon>Bacteria</taxon>
        <taxon>Pseudomonadati</taxon>
        <taxon>Spirochaetota</taxon>
        <taxon>Spirochaetia</taxon>
        <taxon>Spirochaetales</taxon>
        <taxon>Borreliaceae</taxon>
        <taxon>Borrelia</taxon>
    </lineage>
</organism>
<dbReference type="Proteomes" id="UP000000611">
    <property type="component" value="Chromosome"/>
</dbReference>
<evidence type="ECO:0000256" key="8">
    <source>
        <dbReference type="RuleBase" id="RU363105"/>
    </source>
</evidence>
<evidence type="ECO:0000256" key="1">
    <source>
        <dbReference type="ARBA" id="ARBA00003932"/>
    </source>
</evidence>
<dbReference type="RefSeq" id="WP_012537776.1">
    <property type="nucleotide sequence ID" value="NC_011229.1"/>
</dbReference>
<keyword evidence="11" id="KW-1185">Reference proteome</keyword>
<sequence length="365" mass="37805">MKIEKKGEGKVRVILLMMMMVMMGCNSGGVKGEGAAGGGGSGAKSLSEVLLEVGRSAENAFYSFIELMSDTLGLKVTKDTTKQQVGEYFNSLGGKLGEASGELEKVASKAMVGVDRSDESKNAKNSIRSAVDTAKGVLSLLKTHLESLKDIGDDKKVVDVTSNQAGVAANENALKKVYQAFKGIVTVANKEGVEKLKESKLTLSQESIGVVDAKNGVKILGTDLAATAGDAGKAALIVSAVSGEEMLESIVQASEDKVVKITGNATAQTTSLEFAKGGNAAHVSHSSDSKAAAVAGGIALRSLVKEGKLASHNANSDEKAVQLAGVTAVNKLLVALEDIIKKTVKNVLDKVKKDVDEAKKPKTVS</sequence>
<comment type="function">
    <text evidence="1 8">The Vlp and Vsp proteins are antigenically distinct proteins, only one vlp or vsp gene is transcriptionally active at any one time. Switching between these genes is a mechanism of host immune response evasion.</text>
</comment>
<keyword evidence="9" id="KW-0812">Transmembrane</keyword>
<keyword evidence="7 8" id="KW-0449">Lipoprotein</keyword>
<evidence type="ECO:0000256" key="7">
    <source>
        <dbReference type="ARBA" id="ARBA00023288"/>
    </source>
</evidence>
<name>B5RKS8_BORDL</name>
<keyword evidence="9" id="KW-1133">Transmembrane helix</keyword>
<evidence type="ECO:0000256" key="2">
    <source>
        <dbReference type="ARBA" id="ARBA00004459"/>
    </source>
</evidence>
<keyword evidence="3" id="KW-0732">Signal</keyword>
<keyword evidence="6 8" id="KW-0998">Cell outer membrane</keyword>
<accession>B5RKS8</accession>
<evidence type="ECO:0000256" key="3">
    <source>
        <dbReference type="ARBA" id="ARBA00022729"/>
    </source>
</evidence>
<reference evidence="10 11" key="1">
    <citation type="journal article" date="2008" name="PLoS Genet.">
        <title>The genome of Borrelia recurrentis, the agent of deadly louse-borne relapsing fever, is a degraded subset of tick-borne Borrelia duttonii.</title>
        <authorList>
            <person name="Lescot M."/>
            <person name="Audic S."/>
            <person name="Robert C."/>
            <person name="Nguyen T.T."/>
            <person name="Blanc G."/>
            <person name="Cutler S.J."/>
            <person name="Wincker P."/>
            <person name="Couloux A."/>
            <person name="Claverie J.-M."/>
            <person name="Raoult D."/>
            <person name="Drancourt M."/>
        </authorList>
    </citation>
    <scope>NUCLEOTIDE SEQUENCE [LARGE SCALE GENOMIC DNA]</scope>
    <source>
        <strain evidence="10 11">Ly</strain>
    </source>
</reference>
<evidence type="ECO:0000256" key="6">
    <source>
        <dbReference type="ARBA" id="ARBA00023237"/>
    </source>
</evidence>
<feature type="transmembrane region" description="Helical" evidence="9">
    <location>
        <begin position="12"/>
        <end position="30"/>
    </location>
</feature>
<evidence type="ECO:0000256" key="4">
    <source>
        <dbReference type="ARBA" id="ARBA00023136"/>
    </source>
</evidence>
<evidence type="ECO:0000313" key="11">
    <source>
        <dbReference type="Proteomes" id="UP000000611"/>
    </source>
</evidence>
<proteinExistence type="predicted"/>
<dbReference type="EMBL" id="CP000976">
    <property type="protein sequence ID" value="ACH92964.1"/>
    <property type="molecule type" value="Genomic_DNA"/>
</dbReference>
<dbReference type="SUPFAM" id="SSF74748">
    <property type="entry name" value="Variable surface antigen VlsE"/>
    <property type="match status" value="1"/>
</dbReference>
<dbReference type="KEGG" id="bdu:BDU_5"/>
<dbReference type="PROSITE" id="PS51257">
    <property type="entry name" value="PROKAR_LIPOPROTEIN"/>
    <property type="match status" value="1"/>
</dbReference>
<dbReference type="GO" id="GO:0009279">
    <property type="term" value="C:cell outer membrane"/>
    <property type="evidence" value="ECO:0007669"/>
    <property type="project" value="UniProtKB-SubCell"/>
</dbReference>
<evidence type="ECO:0000256" key="9">
    <source>
        <dbReference type="SAM" id="Phobius"/>
    </source>
</evidence>
<gene>
    <name evidence="10" type="primary">vlp-a</name>
    <name evidence="10" type="ordered locus">BDU_5</name>
</gene>
<dbReference type="Pfam" id="PF00921">
    <property type="entry name" value="Lipoprotein_2"/>
    <property type="match status" value="1"/>
</dbReference>
<dbReference type="AlphaFoldDB" id="B5RKS8"/>
<dbReference type="InterPro" id="IPR000680">
    <property type="entry name" value="Borrelia_lipo"/>
</dbReference>
<protein>
    <recommendedName>
        <fullName evidence="8">Variable large protein</fullName>
    </recommendedName>
</protein>
<keyword evidence="4 8" id="KW-0472">Membrane</keyword>
<comment type="subcellular location">
    <subcellularLocation>
        <location evidence="2 8">Cell outer membrane</location>
        <topology evidence="2 8">Lipid-anchor</topology>
    </subcellularLocation>
</comment>
<dbReference type="HOGENOM" id="CLU_054711_2_0_12"/>